<accession>A0A7J7ICY2</accession>
<evidence type="ECO:0000313" key="3">
    <source>
        <dbReference type="Proteomes" id="UP000530660"/>
    </source>
</evidence>
<keyword evidence="3" id="KW-1185">Reference proteome</keyword>
<name>A0A7J7ICY2_9RHOD</name>
<organism evidence="2 3">
    <name type="scientific">Cyanidiococcus yangmingshanensis</name>
    <dbReference type="NCBI Taxonomy" id="2690220"/>
    <lineage>
        <taxon>Eukaryota</taxon>
        <taxon>Rhodophyta</taxon>
        <taxon>Bangiophyceae</taxon>
        <taxon>Cyanidiales</taxon>
        <taxon>Cyanidiaceae</taxon>
        <taxon>Cyanidiococcus</taxon>
    </lineage>
</organism>
<evidence type="ECO:0000313" key="2">
    <source>
        <dbReference type="EMBL" id="KAF6000962.1"/>
    </source>
</evidence>
<comment type="caution">
    <text evidence="2">The sequence shown here is derived from an EMBL/GenBank/DDBJ whole genome shotgun (WGS) entry which is preliminary data.</text>
</comment>
<feature type="compositionally biased region" description="Basic and acidic residues" evidence="1">
    <location>
        <begin position="68"/>
        <end position="91"/>
    </location>
</feature>
<sequence>MHPQRVQSVPEHHEKQHELRKGVKQGLVQLERHHGGFSQGARAHERKERELHKGGHGRGGAPGSVDEEITRVLKESGGKAEDALRVAHSDEESYEDETEELSEDALDGANTMAASLENGPLNATAKTELQDGYKRH</sequence>
<dbReference type="OrthoDB" id="10429554at2759"/>
<feature type="compositionally biased region" description="Basic and acidic residues" evidence="1">
    <location>
        <begin position="42"/>
        <end position="53"/>
    </location>
</feature>
<feature type="compositionally biased region" description="Basic and acidic residues" evidence="1">
    <location>
        <begin position="10"/>
        <end position="21"/>
    </location>
</feature>
<feature type="compositionally biased region" description="Acidic residues" evidence="1">
    <location>
        <begin position="92"/>
        <end position="106"/>
    </location>
</feature>
<proteinExistence type="predicted"/>
<reference evidence="2 3" key="1">
    <citation type="journal article" date="2020" name="J. Phycol.">
        <title>Comparative genome analysis reveals Cyanidiococcus gen. nov., a new extremophilic red algal genus sister to Cyanidioschyzon (Cyanidioschyzonaceae, Rhodophyta).</title>
        <authorList>
            <person name="Liu S.-L."/>
            <person name="Chiang Y.-R."/>
            <person name="Yoon H.S."/>
            <person name="Fu H.-Y."/>
        </authorList>
    </citation>
    <scope>NUCLEOTIDE SEQUENCE [LARGE SCALE GENOMIC DNA]</scope>
    <source>
        <strain evidence="2 3">THAL066</strain>
    </source>
</reference>
<protein>
    <submittedName>
        <fullName evidence="2">Uncharacterized protein</fullName>
    </submittedName>
</protein>
<dbReference type="EMBL" id="VWRR01000016">
    <property type="protein sequence ID" value="KAF6000962.1"/>
    <property type="molecule type" value="Genomic_DNA"/>
</dbReference>
<gene>
    <name evidence="2" type="ORF">F1559_000130</name>
</gene>
<evidence type="ECO:0000256" key="1">
    <source>
        <dbReference type="SAM" id="MobiDB-lite"/>
    </source>
</evidence>
<feature type="region of interest" description="Disordered" evidence="1">
    <location>
        <begin position="1"/>
        <end position="136"/>
    </location>
</feature>
<dbReference type="Proteomes" id="UP000530660">
    <property type="component" value="Unassembled WGS sequence"/>
</dbReference>
<dbReference type="AlphaFoldDB" id="A0A7J7ICY2"/>